<comment type="catalytic activity">
    <reaction evidence="1">
        <text>Hydrolysis of (1-&gt;4)-beta-linkages between N-acetylmuramic acid and N-acetyl-D-glucosamine residues in a peptidoglycan and between N-acetyl-D-glucosamine residues in chitodextrins.</text>
        <dbReference type="EC" id="3.2.1.17"/>
    </reaction>
</comment>
<sequence>MVLVLLNIHTFNCNTVSPFFFGGAVFYLGGKLKMEKCIDISKHQTSFNAAVCKAAGITTVICHLAYSANEDVKAGTYMPTVKSAGMRLGGYGFGTWHYKSVCSGNLAKARSVMQHEVNAWISIAKKYGVNSWVGIDQELEGGQTMGLSIGDNTTLIIEAAKMISDAGLSPCLYTGANWAMNQVHVDKIGIPMWIAYYKWYGTPKKFETVTETFPTSGTYGRWMDSHRDNICAWQFSSEGYADEYGCKHGSNGLDKNWLYRQPSANSVAPSKPAERPVRQEFDEYCLFPMSTLRVTQGLGFAVDGVPADTYSHLYQTAYDIAGENTGRSPVFAPFSCKVLRIYNGSTAASKCNFTFYTNTKRVKCMNEKVYAPGELFFMTAHCNDDMLAKYGIRVGAMFAQGKICGYEGTAGGVGAHCHITFGEGPWDGRGWHEIAKRRGMYEINNPLMMHKICWLRHECTVLDGGGYTWVRISKTITLPNSEEKPGGTTMPAPAPNTGANYFPVYTGTSGSINTALNAIGVDNSYTYREKIAAANNIRNYRGTPAQNTQMVNLLKQGRLIRPNGTVNNYFPAYRGSATSIAPALKQMGVNNSYAYRSKIAAVNNITGYRGTPAQNTQMLNLLKQAKLIKP</sequence>
<dbReference type="GO" id="GO:0003796">
    <property type="term" value="F:lysozyme activity"/>
    <property type="evidence" value="ECO:0007669"/>
    <property type="project" value="UniProtKB-EC"/>
</dbReference>
<dbReference type="SUPFAM" id="SSF51445">
    <property type="entry name" value="(Trans)glycosidases"/>
    <property type="match status" value="1"/>
</dbReference>
<dbReference type="InterPro" id="IPR017853">
    <property type="entry name" value="GH"/>
</dbReference>
<protein>
    <recommendedName>
        <fullName evidence="3">lysozyme</fullName>
        <ecNumber evidence="3">3.2.1.17</ecNumber>
    </recommendedName>
</protein>
<evidence type="ECO:0000256" key="3">
    <source>
        <dbReference type="ARBA" id="ARBA00012732"/>
    </source>
</evidence>
<evidence type="ECO:0000256" key="2">
    <source>
        <dbReference type="ARBA" id="ARBA00010646"/>
    </source>
</evidence>
<evidence type="ECO:0000256" key="1">
    <source>
        <dbReference type="ARBA" id="ARBA00000632"/>
    </source>
</evidence>
<dbReference type="GO" id="GO:0009253">
    <property type="term" value="P:peptidoglycan catabolic process"/>
    <property type="evidence" value="ECO:0007669"/>
    <property type="project" value="InterPro"/>
</dbReference>
<name>A0A8S5PSI3_9CAUD</name>
<organism evidence="6">
    <name type="scientific">Siphoviridae sp. ct96x5</name>
    <dbReference type="NCBI Taxonomy" id="2825367"/>
    <lineage>
        <taxon>Viruses</taxon>
        <taxon>Duplodnaviria</taxon>
        <taxon>Heunggongvirae</taxon>
        <taxon>Uroviricota</taxon>
        <taxon>Caudoviricetes</taxon>
    </lineage>
</organism>
<keyword evidence="5" id="KW-0081">Bacteriolytic enzyme</keyword>
<dbReference type="InterPro" id="IPR002053">
    <property type="entry name" value="Glyco_hydro_25"/>
</dbReference>
<proteinExistence type="inferred from homology"/>
<dbReference type="Pfam" id="PF01183">
    <property type="entry name" value="Glyco_hydro_25"/>
    <property type="match status" value="1"/>
</dbReference>
<dbReference type="GO" id="GO:0031640">
    <property type="term" value="P:killing of cells of another organism"/>
    <property type="evidence" value="ECO:0007669"/>
    <property type="project" value="UniProtKB-KW"/>
</dbReference>
<dbReference type="Gene3D" id="3.20.20.80">
    <property type="entry name" value="Glycosidases"/>
    <property type="match status" value="1"/>
</dbReference>
<evidence type="ECO:0000256" key="4">
    <source>
        <dbReference type="ARBA" id="ARBA00022529"/>
    </source>
</evidence>
<comment type="similarity">
    <text evidence="2">Belongs to the glycosyl hydrolase 25 family.</text>
</comment>
<keyword evidence="4" id="KW-0929">Antimicrobial</keyword>
<dbReference type="EMBL" id="BK015488">
    <property type="protein sequence ID" value="DAE09417.1"/>
    <property type="molecule type" value="Genomic_DNA"/>
</dbReference>
<accession>A0A8S5PSI3</accession>
<reference evidence="6" key="1">
    <citation type="journal article" date="2021" name="Proc. Natl. Acad. Sci. U.S.A.">
        <title>A Catalog of Tens of Thousands of Viruses from Human Metagenomes Reveals Hidden Associations with Chronic Diseases.</title>
        <authorList>
            <person name="Tisza M.J."/>
            <person name="Buck C.B."/>
        </authorList>
    </citation>
    <scope>NUCLEOTIDE SEQUENCE</scope>
    <source>
        <strain evidence="6">Ct96x5</strain>
    </source>
</reference>
<dbReference type="Gene3D" id="2.70.70.10">
    <property type="entry name" value="Glucose Permease (Domain IIA)"/>
    <property type="match status" value="1"/>
</dbReference>
<dbReference type="GO" id="GO:0016998">
    <property type="term" value="P:cell wall macromolecule catabolic process"/>
    <property type="evidence" value="ECO:0007669"/>
    <property type="project" value="InterPro"/>
</dbReference>
<dbReference type="GO" id="GO:0042742">
    <property type="term" value="P:defense response to bacterium"/>
    <property type="evidence" value="ECO:0007669"/>
    <property type="project" value="UniProtKB-KW"/>
</dbReference>
<dbReference type="InterPro" id="IPR011055">
    <property type="entry name" value="Dup_hybrid_motif"/>
</dbReference>
<evidence type="ECO:0000256" key="5">
    <source>
        <dbReference type="ARBA" id="ARBA00022638"/>
    </source>
</evidence>
<evidence type="ECO:0000313" key="6">
    <source>
        <dbReference type="EMBL" id="DAE09417.1"/>
    </source>
</evidence>
<dbReference type="EC" id="3.2.1.17" evidence="3"/>